<keyword evidence="4" id="KW-0597">Phosphoprotein</keyword>
<protein>
    <recommendedName>
        <fullName evidence="2">histidine kinase</fullName>
        <ecNumber evidence="2">2.7.13.3</ecNumber>
    </recommendedName>
</protein>
<evidence type="ECO:0000256" key="5">
    <source>
        <dbReference type="ARBA" id="ARBA00022606"/>
    </source>
</evidence>
<dbReference type="Gene3D" id="3.30.450.20">
    <property type="entry name" value="PAS domain"/>
    <property type="match status" value="2"/>
</dbReference>
<evidence type="ECO:0000256" key="14">
    <source>
        <dbReference type="ARBA" id="ARBA00023026"/>
    </source>
</evidence>
<dbReference type="PROSITE" id="PS50113">
    <property type="entry name" value="PAC"/>
    <property type="match status" value="1"/>
</dbReference>
<dbReference type="InterPro" id="IPR035965">
    <property type="entry name" value="PAS-like_dom_sf"/>
</dbReference>
<dbReference type="Proteomes" id="UP000298631">
    <property type="component" value="Chromosome"/>
</dbReference>
<dbReference type="OrthoDB" id="9816309at2"/>
<dbReference type="SMART" id="SM00091">
    <property type="entry name" value="PAS"/>
    <property type="match status" value="1"/>
</dbReference>
<comment type="catalytic activity">
    <reaction evidence="1">
        <text>ATP + protein L-histidine = ADP + protein N-phospho-L-histidine.</text>
        <dbReference type="EC" id="2.7.13.3"/>
    </reaction>
</comment>
<keyword evidence="3" id="KW-0600">Photoreceptor protein</keyword>
<keyword evidence="9" id="KW-0677">Repeat</keyword>
<evidence type="ECO:0000256" key="7">
    <source>
        <dbReference type="ARBA" id="ARBA00022643"/>
    </source>
</evidence>
<organism evidence="18 19">
    <name type="scientific">Pseudorhodobacter turbinis</name>
    <dbReference type="NCBI Taxonomy" id="2500533"/>
    <lineage>
        <taxon>Bacteria</taxon>
        <taxon>Pseudomonadati</taxon>
        <taxon>Pseudomonadota</taxon>
        <taxon>Alphaproteobacteria</taxon>
        <taxon>Rhodobacterales</taxon>
        <taxon>Paracoccaceae</taxon>
        <taxon>Pseudorhodobacter</taxon>
    </lineage>
</organism>
<dbReference type="Gene3D" id="3.30.565.10">
    <property type="entry name" value="Histidine kinase-like ATPase, C-terminal domain"/>
    <property type="match status" value="1"/>
</dbReference>
<proteinExistence type="predicted"/>
<evidence type="ECO:0000256" key="13">
    <source>
        <dbReference type="ARBA" id="ARBA00022991"/>
    </source>
</evidence>
<dbReference type="PANTHER" id="PTHR41523:SF8">
    <property type="entry name" value="ETHYLENE RESPONSE SENSOR PROTEIN"/>
    <property type="match status" value="1"/>
</dbReference>
<keyword evidence="11" id="KW-0418">Kinase</keyword>
<evidence type="ECO:0000259" key="17">
    <source>
        <dbReference type="PROSITE" id="PS50113"/>
    </source>
</evidence>
<keyword evidence="7" id="KW-0288">FMN</keyword>
<dbReference type="GO" id="GO:0005524">
    <property type="term" value="F:ATP binding"/>
    <property type="evidence" value="ECO:0007669"/>
    <property type="project" value="UniProtKB-KW"/>
</dbReference>
<evidence type="ECO:0000256" key="15">
    <source>
        <dbReference type="ARBA" id="ARBA00023170"/>
    </source>
</evidence>
<evidence type="ECO:0000256" key="4">
    <source>
        <dbReference type="ARBA" id="ARBA00022553"/>
    </source>
</evidence>
<dbReference type="EC" id="2.7.13.3" evidence="2"/>
<feature type="domain" description="PAS" evidence="16">
    <location>
        <begin position="160"/>
        <end position="213"/>
    </location>
</feature>
<keyword evidence="6" id="KW-0285">Flavoprotein</keyword>
<dbReference type="KEGG" id="pseb:EOK75_09290"/>
<dbReference type="InterPro" id="IPR011102">
    <property type="entry name" value="Sig_transdc_His_kinase_HWE"/>
</dbReference>
<keyword evidence="12" id="KW-0067">ATP-binding</keyword>
<dbReference type="PANTHER" id="PTHR41523">
    <property type="entry name" value="TWO-COMPONENT SYSTEM SENSOR PROTEIN"/>
    <property type="match status" value="1"/>
</dbReference>
<dbReference type="GO" id="GO:0004673">
    <property type="term" value="F:protein histidine kinase activity"/>
    <property type="evidence" value="ECO:0007669"/>
    <property type="project" value="UniProtKB-EC"/>
</dbReference>
<dbReference type="SUPFAM" id="SSF55785">
    <property type="entry name" value="PYP-like sensor domain (PAS domain)"/>
    <property type="match status" value="1"/>
</dbReference>
<accession>A0A4P8EGB7</accession>
<keyword evidence="14" id="KW-0843">Virulence</keyword>
<keyword evidence="13" id="KW-0157">Chromophore</keyword>
<evidence type="ECO:0000313" key="19">
    <source>
        <dbReference type="Proteomes" id="UP000298631"/>
    </source>
</evidence>
<dbReference type="Pfam" id="PF07536">
    <property type="entry name" value="HWE_HK"/>
    <property type="match status" value="1"/>
</dbReference>
<gene>
    <name evidence="18" type="ORF">EOK75_09290</name>
</gene>
<dbReference type="InterPro" id="IPR001610">
    <property type="entry name" value="PAC"/>
</dbReference>
<dbReference type="InterPro" id="IPR036890">
    <property type="entry name" value="HATPase_C_sf"/>
</dbReference>
<name>A0A4P8EGB7_9RHOB</name>
<dbReference type="SMART" id="SM00086">
    <property type="entry name" value="PAC"/>
    <property type="match status" value="1"/>
</dbReference>
<keyword evidence="19" id="KW-1185">Reference proteome</keyword>
<evidence type="ECO:0000259" key="16">
    <source>
        <dbReference type="PROSITE" id="PS50112"/>
    </source>
</evidence>
<reference evidence="18 19" key="1">
    <citation type="submission" date="2019-05" db="EMBL/GenBank/DDBJ databases">
        <title>Pseudorhodobacter turbinis sp. nov., isolated from the gut of the Korean turban shell.</title>
        <authorList>
            <person name="Jeong Y.-S."/>
            <person name="Kang W.-R."/>
            <person name="Bae J.-W."/>
        </authorList>
    </citation>
    <scope>NUCLEOTIDE SEQUENCE [LARGE SCALE GENOMIC DNA]</scope>
    <source>
        <strain evidence="18 19">S12M18</strain>
    </source>
</reference>
<evidence type="ECO:0000256" key="2">
    <source>
        <dbReference type="ARBA" id="ARBA00012438"/>
    </source>
</evidence>
<dbReference type="AlphaFoldDB" id="A0A4P8EGB7"/>
<evidence type="ECO:0000256" key="6">
    <source>
        <dbReference type="ARBA" id="ARBA00022630"/>
    </source>
</evidence>
<feature type="domain" description="PAC" evidence="17">
    <location>
        <begin position="232"/>
        <end position="284"/>
    </location>
</feature>
<keyword evidence="10" id="KW-0547">Nucleotide-binding</keyword>
<dbReference type="Pfam" id="PF13426">
    <property type="entry name" value="PAS_9"/>
    <property type="match status" value="1"/>
</dbReference>
<dbReference type="NCBIfam" id="TIGR00229">
    <property type="entry name" value="sensory_box"/>
    <property type="match status" value="1"/>
</dbReference>
<keyword evidence="8" id="KW-0808">Transferase</keyword>
<dbReference type="PROSITE" id="PS50112">
    <property type="entry name" value="PAS"/>
    <property type="match status" value="1"/>
</dbReference>
<dbReference type="CDD" id="cd00130">
    <property type="entry name" value="PAS"/>
    <property type="match status" value="1"/>
</dbReference>
<evidence type="ECO:0000313" key="18">
    <source>
        <dbReference type="EMBL" id="QCO55918.1"/>
    </source>
</evidence>
<evidence type="ECO:0000256" key="9">
    <source>
        <dbReference type="ARBA" id="ARBA00022737"/>
    </source>
</evidence>
<keyword evidence="5" id="KW-0716">Sensory transduction</keyword>
<sequence length="479" mass="53170">MTQKQAGCRSRGNVRMQLAAENDELSGILEVLNALDDEVVVLDAWGYIVASNVAWENFCVANGGDLDSCSIGRNYMAVCTSADGPSSAAAQIVPDGLRRTLASGDSFRCEYPCNSPTEKRWFELSANRYQKNNRLYLIVQHRNITKRHIEREEVEQAYLNSNAMAALIATTSDAVLSYDLDGNIITWNPSAQRLYGYAKAEMIGQSLETLYPDKWPKKVTYYRDEIIAGRLQDFEATRVAKGGTEREVWISCAPIRNPDGEVIAISNIHRDITVVRNAERARALIANEVIHRAKNMLSVVLAIQRQTARTAETVADFNRSFGARLASLSKSTDLLVHNAWTSVPLRDVIAGHLEPFTSVEDDKRIAMTGPQIDLQPESVQTIGMALHELATNSAKYGVLQQDRGQVAISWQVEREGGLLQFRWLETGIVVDGKPTREGFGHTVLTTHAATLLNAKASYKVDADGVEWAIRVPSEHFYAR</sequence>
<dbReference type="EMBL" id="CP039964">
    <property type="protein sequence ID" value="QCO55918.1"/>
    <property type="molecule type" value="Genomic_DNA"/>
</dbReference>
<evidence type="ECO:0000256" key="12">
    <source>
        <dbReference type="ARBA" id="ARBA00022840"/>
    </source>
</evidence>
<keyword evidence="15" id="KW-0675">Receptor</keyword>
<evidence type="ECO:0000256" key="10">
    <source>
        <dbReference type="ARBA" id="ARBA00022741"/>
    </source>
</evidence>
<evidence type="ECO:0000256" key="3">
    <source>
        <dbReference type="ARBA" id="ARBA00022543"/>
    </source>
</evidence>
<dbReference type="GO" id="GO:0009881">
    <property type="term" value="F:photoreceptor activity"/>
    <property type="evidence" value="ECO:0007669"/>
    <property type="project" value="UniProtKB-KW"/>
</dbReference>
<dbReference type="SMART" id="SM00911">
    <property type="entry name" value="HWE_HK"/>
    <property type="match status" value="1"/>
</dbReference>
<evidence type="ECO:0000256" key="8">
    <source>
        <dbReference type="ARBA" id="ARBA00022679"/>
    </source>
</evidence>
<evidence type="ECO:0000256" key="11">
    <source>
        <dbReference type="ARBA" id="ARBA00022777"/>
    </source>
</evidence>
<dbReference type="InterPro" id="IPR000700">
    <property type="entry name" value="PAS-assoc_C"/>
</dbReference>
<evidence type="ECO:0000256" key="1">
    <source>
        <dbReference type="ARBA" id="ARBA00000085"/>
    </source>
</evidence>
<dbReference type="InterPro" id="IPR000014">
    <property type="entry name" value="PAS"/>
</dbReference>